<feature type="compositionally biased region" description="Acidic residues" evidence="1">
    <location>
        <begin position="310"/>
        <end position="320"/>
    </location>
</feature>
<evidence type="ECO:0000259" key="2">
    <source>
        <dbReference type="Pfam" id="PF03435"/>
    </source>
</evidence>
<dbReference type="PANTHER" id="PTHR43781">
    <property type="entry name" value="SACCHAROPINE DEHYDROGENASE"/>
    <property type="match status" value="1"/>
</dbReference>
<sequence length="396" mass="42090">MSSPSVLLYGSYGFVGNLVAREAIDRDLDVLLAGRDREALAEQVDELERPGRVFPLEDPAVVTDALDDDDVDCVLNCAGPFSNTADPLVEGCLRTGTDYVDITGEIPVIEGIRKRGDDASDAGVTLLPAVGFSAVPMDCLAAHLAERLPDADALELGVDSFRPPSIGTVRTVIEGIEDGGAIYRDGRLEHVPAAWRTRRIDFGRGKRSAVTMPMGDVSTAHYTTGIQNVSVYAIAPRPARLALQSHQYLTPLLAATPVREGMKQLAGLVREGPGSWSRKRGSAYLWGEARVEGEEEGEEGDDERGSGAADDADADTEDTNGGERAVSRLQTPDPYVVTVDAAVAATERVLDGETEDGFRTPAGAFGPEFVLELEGVAGFFDESTPESDSPAVDVPS</sequence>
<protein>
    <submittedName>
        <fullName evidence="3">Saccharopine dehydrogenase</fullName>
    </submittedName>
</protein>
<dbReference type="Gene3D" id="3.40.50.720">
    <property type="entry name" value="NAD(P)-binding Rossmann-like Domain"/>
    <property type="match status" value="1"/>
</dbReference>
<feature type="region of interest" description="Disordered" evidence="1">
    <location>
        <begin position="289"/>
        <end position="333"/>
    </location>
</feature>
<dbReference type="PATRIC" id="fig|1227491.4.peg.2932"/>
<dbReference type="SUPFAM" id="SSF51735">
    <property type="entry name" value="NAD(P)-binding Rossmann-fold domains"/>
    <property type="match status" value="1"/>
</dbReference>
<dbReference type="InterPro" id="IPR005097">
    <property type="entry name" value="Sacchrp_dh_NADP-bd"/>
</dbReference>
<evidence type="ECO:0000256" key="1">
    <source>
        <dbReference type="SAM" id="MobiDB-lite"/>
    </source>
</evidence>
<evidence type="ECO:0000313" key="4">
    <source>
        <dbReference type="Proteomes" id="UP000011591"/>
    </source>
</evidence>
<feature type="domain" description="Saccharopine dehydrogenase NADP binding" evidence="2">
    <location>
        <begin position="6"/>
        <end position="126"/>
    </location>
</feature>
<proteinExistence type="predicted"/>
<gene>
    <name evidence="3" type="ORF">C480_14290</name>
</gene>
<dbReference type="EMBL" id="AOIP01000032">
    <property type="protein sequence ID" value="ELZ03541.1"/>
    <property type="molecule type" value="Genomic_DNA"/>
</dbReference>
<organism evidence="3 4">
    <name type="scientific">Natrialba aegyptia DSM 13077</name>
    <dbReference type="NCBI Taxonomy" id="1227491"/>
    <lineage>
        <taxon>Archaea</taxon>
        <taxon>Methanobacteriati</taxon>
        <taxon>Methanobacteriota</taxon>
        <taxon>Stenosarchaea group</taxon>
        <taxon>Halobacteria</taxon>
        <taxon>Halobacteriales</taxon>
        <taxon>Natrialbaceae</taxon>
        <taxon>Natrialba</taxon>
    </lineage>
</organism>
<dbReference type="RefSeq" id="WP_006666285.1">
    <property type="nucleotide sequence ID" value="NZ_AOIP01000032.1"/>
</dbReference>
<feature type="compositionally biased region" description="Acidic residues" evidence="1">
    <location>
        <begin position="293"/>
        <end position="302"/>
    </location>
</feature>
<accession>M0AY00</accession>
<dbReference type="Pfam" id="PF03435">
    <property type="entry name" value="Sacchrp_dh_NADP"/>
    <property type="match status" value="1"/>
</dbReference>
<dbReference type="PANTHER" id="PTHR43781:SF1">
    <property type="entry name" value="SACCHAROPINE DEHYDROGENASE"/>
    <property type="match status" value="1"/>
</dbReference>
<dbReference type="OrthoDB" id="194971at2157"/>
<dbReference type="AlphaFoldDB" id="M0AY00"/>
<comment type="caution">
    <text evidence="3">The sequence shown here is derived from an EMBL/GenBank/DDBJ whole genome shotgun (WGS) entry which is preliminary data.</text>
</comment>
<name>M0AY00_9EURY</name>
<dbReference type="InterPro" id="IPR036291">
    <property type="entry name" value="NAD(P)-bd_dom_sf"/>
</dbReference>
<evidence type="ECO:0000313" key="3">
    <source>
        <dbReference type="EMBL" id="ELZ03541.1"/>
    </source>
</evidence>
<keyword evidence="4" id="KW-1185">Reference proteome</keyword>
<dbReference type="Proteomes" id="UP000011591">
    <property type="component" value="Unassembled WGS sequence"/>
</dbReference>
<reference evidence="3 4" key="1">
    <citation type="journal article" date="2014" name="PLoS Genet.">
        <title>Phylogenetically driven sequencing of extremely halophilic archaea reveals strategies for static and dynamic osmo-response.</title>
        <authorList>
            <person name="Becker E.A."/>
            <person name="Seitzer P.M."/>
            <person name="Tritt A."/>
            <person name="Larsen D."/>
            <person name="Krusor M."/>
            <person name="Yao A.I."/>
            <person name="Wu D."/>
            <person name="Madern D."/>
            <person name="Eisen J.A."/>
            <person name="Darling A.E."/>
            <person name="Facciotti M.T."/>
        </authorList>
    </citation>
    <scope>NUCLEOTIDE SEQUENCE [LARGE SCALE GENOMIC DNA]</scope>
    <source>
        <strain evidence="3 4">DSM 13077</strain>
    </source>
</reference>